<feature type="compositionally biased region" description="Basic and acidic residues" evidence="13">
    <location>
        <begin position="191"/>
        <end position="201"/>
    </location>
</feature>
<dbReference type="GO" id="GO:0045503">
    <property type="term" value="F:dynein light chain binding"/>
    <property type="evidence" value="ECO:0007669"/>
    <property type="project" value="TreeGrafter"/>
</dbReference>
<evidence type="ECO:0000256" key="5">
    <source>
        <dbReference type="ARBA" id="ARBA00022701"/>
    </source>
</evidence>
<dbReference type="AlphaFoldDB" id="A0AAW1UCW6"/>
<evidence type="ECO:0008006" key="16">
    <source>
        <dbReference type="Google" id="ProtNLM"/>
    </source>
</evidence>
<evidence type="ECO:0000256" key="13">
    <source>
        <dbReference type="SAM" id="MobiDB-lite"/>
    </source>
</evidence>
<feature type="region of interest" description="Disordered" evidence="13">
    <location>
        <begin position="131"/>
        <end position="202"/>
    </location>
</feature>
<feature type="compositionally biased region" description="Basic and acidic residues" evidence="13">
    <location>
        <begin position="140"/>
        <end position="160"/>
    </location>
</feature>
<feature type="compositionally biased region" description="Polar residues" evidence="13">
    <location>
        <begin position="1"/>
        <end position="14"/>
    </location>
</feature>
<comment type="subcellular location">
    <subcellularLocation>
        <location evidence="1">Cytoplasm</location>
        <location evidence="1">Cytoskeleton</location>
        <location evidence="1">Cilium axoneme</location>
    </subcellularLocation>
</comment>
<dbReference type="GO" id="GO:0003341">
    <property type="term" value="P:cilium movement"/>
    <property type="evidence" value="ECO:0007669"/>
    <property type="project" value="TreeGrafter"/>
</dbReference>
<dbReference type="InterPro" id="IPR050687">
    <property type="entry name" value="Dynein_IC"/>
</dbReference>
<accession>A0AAW1UCW6</accession>
<evidence type="ECO:0000256" key="2">
    <source>
        <dbReference type="ARBA" id="ARBA00011059"/>
    </source>
</evidence>
<dbReference type="EMBL" id="JARQZJ010000049">
    <property type="protein sequence ID" value="KAK9878542.1"/>
    <property type="molecule type" value="Genomic_DNA"/>
</dbReference>
<evidence type="ECO:0000313" key="14">
    <source>
        <dbReference type="EMBL" id="KAK9878542.1"/>
    </source>
</evidence>
<evidence type="ECO:0000256" key="8">
    <source>
        <dbReference type="ARBA" id="ARBA00023175"/>
    </source>
</evidence>
<evidence type="ECO:0000256" key="10">
    <source>
        <dbReference type="ARBA" id="ARBA00023273"/>
    </source>
</evidence>
<dbReference type="InterPro" id="IPR036322">
    <property type="entry name" value="WD40_repeat_dom_sf"/>
</dbReference>
<keyword evidence="9" id="KW-0206">Cytoskeleton</keyword>
<keyword evidence="6" id="KW-0677">Repeat</keyword>
<keyword evidence="15" id="KW-1185">Reference proteome</keyword>
<comment type="similarity">
    <text evidence="2">Belongs to the dynein intermediate chain family.</text>
</comment>
<feature type="compositionally biased region" description="Acidic residues" evidence="13">
    <location>
        <begin position="176"/>
        <end position="190"/>
    </location>
</feature>
<dbReference type="GO" id="GO:0036157">
    <property type="term" value="C:outer dynein arm"/>
    <property type="evidence" value="ECO:0007669"/>
    <property type="project" value="TreeGrafter"/>
</dbReference>
<dbReference type="PROSITE" id="PS50082">
    <property type="entry name" value="WD_REPEATS_2"/>
    <property type="match status" value="1"/>
</dbReference>
<keyword evidence="5" id="KW-0493">Microtubule</keyword>
<dbReference type="GO" id="GO:0036158">
    <property type="term" value="P:outer dynein arm assembly"/>
    <property type="evidence" value="ECO:0007669"/>
    <property type="project" value="TreeGrafter"/>
</dbReference>
<proteinExistence type="inferred from homology"/>
<comment type="caution">
    <text evidence="14">The sequence shown here is derived from an EMBL/GenBank/DDBJ whole genome shotgun (WGS) entry which is preliminary data.</text>
</comment>
<dbReference type="Gene3D" id="2.130.10.10">
    <property type="entry name" value="YVTN repeat-like/Quinoprotein amine dehydrogenase"/>
    <property type="match status" value="2"/>
</dbReference>
<keyword evidence="12" id="KW-0175">Coiled coil</keyword>
<evidence type="ECO:0000256" key="6">
    <source>
        <dbReference type="ARBA" id="ARBA00022737"/>
    </source>
</evidence>
<keyword evidence="7" id="KW-0243">Dynein</keyword>
<evidence type="ECO:0000256" key="7">
    <source>
        <dbReference type="ARBA" id="ARBA00023017"/>
    </source>
</evidence>
<feature type="coiled-coil region" evidence="12">
    <location>
        <begin position="250"/>
        <end position="279"/>
    </location>
</feature>
<dbReference type="InterPro" id="IPR015943">
    <property type="entry name" value="WD40/YVTN_repeat-like_dom_sf"/>
</dbReference>
<dbReference type="PANTHER" id="PTHR12442:SF11">
    <property type="entry name" value="DYNEIN AXONEMAL INTERMEDIATE CHAIN 1"/>
    <property type="match status" value="1"/>
</dbReference>
<evidence type="ECO:0000256" key="1">
    <source>
        <dbReference type="ARBA" id="ARBA00004430"/>
    </source>
</evidence>
<dbReference type="PANTHER" id="PTHR12442">
    <property type="entry name" value="DYNEIN INTERMEDIATE CHAIN"/>
    <property type="match status" value="1"/>
</dbReference>
<evidence type="ECO:0000256" key="3">
    <source>
        <dbReference type="ARBA" id="ARBA00022490"/>
    </source>
</evidence>
<dbReference type="InterPro" id="IPR001680">
    <property type="entry name" value="WD40_rpt"/>
</dbReference>
<evidence type="ECO:0000256" key="9">
    <source>
        <dbReference type="ARBA" id="ARBA00023212"/>
    </source>
</evidence>
<dbReference type="Proteomes" id="UP001431783">
    <property type="component" value="Unassembled WGS sequence"/>
</dbReference>
<evidence type="ECO:0000256" key="4">
    <source>
        <dbReference type="ARBA" id="ARBA00022574"/>
    </source>
</evidence>
<reference evidence="14 15" key="1">
    <citation type="submission" date="2023-03" db="EMBL/GenBank/DDBJ databases">
        <title>Genome insight into feeding habits of ladybird beetles.</title>
        <authorList>
            <person name="Li H.-S."/>
            <person name="Huang Y.-H."/>
            <person name="Pang H."/>
        </authorList>
    </citation>
    <scope>NUCLEOTIDE SEQUENCE [LARGE SCALE GENOMIC DNA]</scope>
    <source>
        <strain evidence="14">SYSU_2023b</strain>
        <tissue evidence="14">Whole body</tissue>
    </source>
</reference>
<dbReference type="GO" id="GO:0005874">
    <property type="term" value="C:microtubule"/>
    <property type="evidence" value="ECO:0007669"/>
    <property type="project" value="UniProtKB-KW"/>
</dbReference>
<evidence type="ECO:0000313" key="15">
    <source>
        <dbReference type="Proteomes" id="UP001431783"/>
    </source>
</evidence>
<dbReference type="SUPFAM" id="SSF50978">
    <property type="entry name" value="WD40 repeat-like"/>
    <property type="match status" value="1"/>
</dbReference>
<keyword evidence="4 11" id="KW-0853">WD repeat</keyword>
<sequence>MSPNVTKKVSNQKIGSKKNYGRNAETSETPDIEDMRKVKQLVKPDNQLKLSESDLKEIINKALVTTNPQKQSNLVEYSYNEGKYIFVSQSTNLVVAYKHDGSLIHIDSDEASDQLKEMGYDPDEYRAQARETIEEEGIIEETKTELETKKDTPSDENDKVDAEDDEEEAAPISKDNEEEDHADGEEDEAEGERPVKTEIPKGRKKKLTNQFNFCERATLTINAPVRSQEVQTVPPPRANFSGCALQWVIYDAYQKDFEKQEAEKEIEREKREKEKSVISLRPKTTKKKLDKTQMTEAVKLRIAESWKVLERMINQNTFYEISYDYRYWEDPADEFREEEGTLLPLWKFSFDKFKKYTITDIEWNPFYNDLFAVSYGFLDFVKPTKDGGVCVYTLKNPSYPDYICLTHTAAMCVSTHPVYPYMMAVGLVDGCVLVFNIQKSCKQYEYRSNSVSNKHQGIVWQVKWAPDMPDGELNFYSIGSDGKVNNWVLMQNEMTYTTVFNLYFPMDPVSGPDGMSLKIRGSARCVAFHPKDPLIYLVGTEYGTIYECCTAYSSMFLFEYNAHHMPVNRIDFNRYNCNIFVSCSADWRIKIWEHKREEPLFVFDAGSSVCDVKWAPYSSTVFAAVTSTGKVLVFDLDINKYKAICEQAVVPKKRNKLTRLSFNNKIPVIIVGDDKGSVISLKLSPNLRVMCKPTKKQQHLDQSVLQCMKMDKLLALVREPETESPPQETTATEE</sequence>
<keyword evidence="8" id="KW-0505">Motor protein</keyword>
<name>A0AAW1UCW6_9CUCU</name>
<dbReference type="GO" id="GO:0045504">
    <property type="term" value="F:dynein heavy chain binding"/>
    <property type="evidence" value="ECO:0007669"/>
    <property type="project" value="TreeGrafter"/>
</dbReference>
<dbReference type="SMART" id="SM00320">
    <property type="entry name" value="WD40"/>
    <property type="match status" value="4"/>
</dbReference>
<gene>
    <name evidence="14" type="ORF">WA026_022439</name>
</gene>
<protein>
    <recommendedName>
        <fullName evidence="16">Dynein intermediate chain 2, ciliary</fullName>
    </recommendedName>
</protein>
<evidence type="ECO:0000256" key="12">
    <source>
        <dbReference type="SAM" id="Coils"/>
    </source>
</evidence>
<feature type="region of interest" description="Disordered" evidence="13">
    <location>
        <begin position="1"/>
        <end position="38"/>
    </location>
</feature>
<keyword evidence="10" id="KW-0966">Cell projection</keyword>
<feature type="repeat" description="WD" evidence="11">
    <location>
        <begin position="560"/>
        <end position="602"/>
    </location>
</feature>
<keyword evidence="3" id="KW-0963">Cytoplasm</keyword>
<organism evidence="14 15">
    <name type="scientific">Henosepilachna vigintioctopunctata</name>
    <dbReference type="NCBI Taxonomy" id="420089"/>
    <lineage>
        <taxon>Eukaryota</taxon>
        <taxon>Metazoa</taxon>
        <taxon>Ecdysozoa</taxon>
        <taxon>Arthropoda</taxon>
        <taxon>Hexapoda</taxon>
        <taxon>Insecta</taxon>
        <taxon>Pterygota</taxon>
        <taxon>Neoptera</taxon>
        <taxon>Endopterygota</taxon>
        <taxon>Coleoptera</taxon>
        <taxon>Polyphaga</taxon>
        <taxon>Cucujiformia</taxon>
        <taxon>Coccinelloidea</taxon>
        <taxon>Coccinellidae</taxon>
        <taxon>Epilachninae</taxon>
        <taxon>Epilachnini</taxon>
        <taxon>Henosepilachna</taxon>
    </lineage>
</organism>
<evidence type="ECO:0000256" key="11">
    <source>
        <dbReference type="PROSITE-ProRule" id="PRU00221"/>
    </source>
</evidence>
<dbReference type="Pfam" id="PF00400">
    <property type="entry name" value="WD40"/>
    <property type="match status" value="1"/>
</dbReference>